<keyword evidence="2 5" id="KW-0175">Coiled coil</keyword>
<dbReference type="Pfam" id="PF00038">
    <property type="entry name" value="Filament"/>
    <property type="match status" value="1"/>
</dbReference>
<dbReference type="Gene3D" id="1.20.5.1160">
    <property type="entry name" value="Vasodilator-stimulated phosphoprotein"/>
    <property type="match status" value="1"/>
</dbReference>
<dbReference type="Proteomes" id="UP000606274">
    <property type="component" value="Unassembled WGS sequence"/>
</dbReference>
<dbReference type="InterPro" id="IPR018039">
    <property type="entry name" value="IF_conserved"/>
</dbReference>
<dbReference type="SMART" id="SM01391">
    <property type="entry name" value="Filament"/>
    <property type="match status" value="1"/>
</dbReference>
<dbReference type="EMBL" id="JABFDY010000027">
    <property type="protein sequence ID" value="KAF7687182.1"/>
    <property type="molecule type" value="Genomic_DNA"/>
</dbReference>
<dbReference type="SUPFAM" id="SSF64593">
    <property type="entry name" value="Intermediate filament protein, coiled coil region"/>
    <property type="match status" value="2"/>
</dbReference>
<evidence type="ECO:0000256" key="5">
    <source>
        <dbReference type="SAM" id="Coils"/>
    </source>
</evidence>
<dbReference type="PANTHER" id="PTHR45652:SF13">
    <property type="entry name" value="NEUROFILAMENT LIGHT POLYPEPTIDE"/>
    <property type="match status" value="1"/>
</dbReference>
<dbReference type="GO" id="GO:0005200">
    <property type="term" value="F:structural constituent of cytoskeleton"/>
    <property type="evidence" value="ECO:0007669"/>
    <property type="project" value="TreeGrafter"/>
</dbReference>
<dbReference type="GO" id="GO:0005882">
    <property type="term" value="C:intermediate filament"/>
    <property type="evidence" value="ECO:0007669"/>
    <property type="project" value="UniProtKB-KW"/>
</dbReference>
<evidence type="ECO:0000256" key="1">
    <source>
        <dbReference type="ARBA" id="ARBA00022754"/>
    </source>
</evidence>
<gene>
    <name evidence="8" type="ORF">HF521_014410</name>
</gene>
<comment type="caution">
    <text evidence="8">The sequence shown here is derived from an EMBL/GenBank/DDBJ whole genome shotgun (WGS) entry which is preliminary data.</text>
</comment>
<evidence type="ECO:0000256" key="3">
    <source>
        <dbReference type="ARBA" id="ARBA00061646"/>
    </source>
</evidence>
<dbReference type="InterPro" id="IPR050405">
    <property type="entry name" value="Intermediate_filament"/>
</dbReference>
<accession>A0A8T0A830</accession>
<dbReference type="AlphaFoldDB" id="A0A8T0A830"/>
<feature type="domain" description="IF rod" evidence="7">
    <location>
        <begin position="78"/>
        <end position="389"/>
    </location>
</feature>
<evidence type="ECO:0000313" key="9">
    <source>
        <dbReference type="Proteomes" id="UP000606274"/>
    </source>
</evidence>
<keyword evidence="9" id="KW-1185">Reference proteome</keyword>
<dbReference type="GO" id="GO:0005737">
    <property type="term" value="C:cytoplasm"/>
    <property type="evidence" value="ECO:0007669"/>
    <property type="project" value="TreeGrafter"/>
</dbReference>
<evidence type="ECO:0000313" key="8">
    <source>
        <dbReference type="EMBL" id="KAF7687182.1"/>
    </source>
</evidence>
<evidence type="ECO:0000256" key="6">
    <source>
        <dbReference type="SAM" id="MobiDB-lite"/>
    </source>
</evidence>
<evidence type="ECO:0000256" key="2">
    <source>
        <dbReference type="ARBA" id="ARBA00023054"/>
    </source>
</evidence>
<feature type="coiled-coil region" evidence="5">
    <location>
        <begin position="301"/>
        <end position="353"/>
    </location>
</feature>
<feature type="compositionally biased region" description="Basic and acidic residues" evidence="6">
    <location>
        <begin position="456"/>
        <end position="467"/>
    </location>
</feature>
<protein>
    <recommendedName>
        <fullName evidence="7">IF rod domain-containing protein</fullName>
    </recommendedName>
</protein>
<feature type="region of interest" description="Disordered" evidence="6">
    <location>
        <begin position="420"/>
        <end position="467"/>
    </location>
</feature>
<dbReference type="Gene3D" id="1.20.5.500">
    <property type="entry name" value="Single helix bin"/>
    <property type="match status" value="1"/>
</dbReference>
<dbReference type="PROSITE" id="PS51842">
    <property type="entry name" value="IF_ROD_2"/>
    <property type="match status" value="1"/>
</dbReference>
<dbReference type="FunFam" id="1.20.5.1160:FF:000001">
    <property type="entry name" value="Keratin type II"/>
    <property type="match status" value="1"/>
</dbReference>
<dbReference type="PROSITE" id="PS00226">
    <property type="entry name" value="IF_ROD_1"/>
    <property type="match status" value="1"/>
</dbReference>
<evidence type="ECO:0000256" key="4">
    <source>
        <dbReference type="RuleBase" id="RU000685"/>
    </source>
</evidence>
<proteinExistence type="inferred from homology"/>
<reference evidence="8" key="1">
    <citation type="submission" date="2020-08" db="EMBL/GenBank/DDBJ databases">
        <title>Chromosome-level assembly of Southern catfish (Silurus meridionalis) provides insights into visual adaptation to the nocturnal and benthic lifestyles.</title>
        <authorList>
            <person name="Zhang Y."/>
            <person name="Wang D."/>
            <person name="Peng Z."/>
        </authorList>
    </citation>
    <scope>NUCLEOTIDE SEQUENCE</scope>
    <source>
        <strain evidence="8">SWU-2019-XX</strain>
        <tissue evidence="8">Muscle</tissue>
    </source>
</reference>
<evidence type="ECO:0000259" key="7">
    <source>
        <dbReference type="PROSITE" id="PS51842"/>
    </source>
</evidence>
<dbReference type="Gene3D" id="1.20.5.170">
    <property type="match status" value="1"/>
</dbReference>
<dbReference type="InterPro" id="IPR039008">
    <property type="entry name" value="IF_rod_dom"/>
</dbReference>
<comment type="similarity">
    <text evidence="3 4">Belongs to the intermediate filament family.</text>
</comment>
<name>A0A8T0A830_SILME</name>
<feature type="compositionally biased region" description="Acidic residues" evidence="6">
    <location>
        <begin position="426"/>
        <end position="455"/>
    </location>
</feature>
<feature type="coiled-coil region" evidence="5">
    <location>
        <begin position="82"/>
        <end position="215"/>
    </location>
</feature>
<keyword evidence="1 4" id="KW-0403">Intermediate filament</keyword>
<organism evidence="8 9">
    <name type="scientific">Silurus meridionalis</name>
    <name type="common">Southern catfish</name>
    <name type="synonym">Silurus soldatovi meridionalis</name>
    <dbReference type="NCBI Taxonomy" id="175797"/>
    <lineage>
        <taxon>Eukaryota</taxon>
        <taxon>Metazoa</taxon>
        <taxon>Chordata</taxon>
        <taxon>Craniata</taxon>
        <taxon>Vertebrata</taxon>
        <taxon>Euteleostomi</taxon>
        <taxon>Actinopterygii</taxon>
        <taxon>Neopterygii</taxon>
        <taxon>Teleostei</taxon>
        <taxon>Ostariophysi</taxon>
        <taxon>Siluriformes</taxon>
        <taxon>Siluridae</taxon>
        <taxon>Silurus</taxon>
    </lineage>
</organism>
<dbReference type="PANTHER" id="PTHR45652">
    <property type="entry name" value="GLIAL FIBRILLARY ACIDIC PROTEIN"/>
    <property type="match status" value="1"/>
</dbReference>
<dbReference type="GO" id="GO:0045109">
    <property type="term" value="P:intermediate filament organization"/>
    <property type="evidence" value="ECO:0007669"/>
    <property type="project" value="TreeGrafter"/>
</dbReference>
<sequence>MSCHSDVYSTSSYRKFFGDSSRVSAAPLRSSAGHRAYGGAYRSRASSGLLAASSARDAADLAHSAASTTELKIVRTNEKEQLQGLNDRFAAFIERVRELEQQNRALEAEADALRRSLGSEPARLRDLYERELREMRERADQLERDRSRAQLENARLGEALTNVQEKLRDEGRRRDEAETELQHCRREAEDRALQQHELQKRVESLLHEIEFARKVHDEEVRELQASLQASQISVEMDVGKPDLTVALKDIRAQYEVLSSRNQQQAEDWYRSKYTSVTGATARDADLMKQTRDELSACRRQVQARTLEIESLRNHNEALERQLAEMEDRHSTEIGELQETIAQLDDALHSTKGEMSRHLREYQDLLNVKMALDIEIAAYRKLLEGEECRLGNVGVTSIHPTYSAVSYSPGRAYTLGAYMRGMAKPESEEEEEEKEAEEKEEEEEEGGEEEVEQGEEEKEKQLRRKEER</sequence>
<dbReference type="FunFam" id="1.20.5.500:FF:000001">
    <property type="entry name" value="Type II keratin 23"/>
    <property type="match status" value="1"/>
</dbReference>
<dbReference type="FunFam" id="1.20.5.170:FF:000002">
    <property type="entry name" value="Type I keratin KA11"/>
    <property type="match status" value="1"/>
</dbReference>